<comment type="similarity">
    <text evidence="1">Belongs to the Nudix hydrolase family.</text>
</comment>
<dbReference type="PROSITE" id="PS51462">
    <property type="entry name" value="NUDIX"/>
    <property type="match status" value="1"/>
</dbReference>
<dbReference type="PANTHER" id="PTHR43736">
    <property type="entry name" value="ADP-RIBOSE PYROPHOSPHATASE"/>
    <property type="match status" value="1"/>
</dbReference>
<organism evidence="3 4">
    <name type="scientific">Oxobacter pfennigii</name>
    <dbReference type="NCBI Taxonomy" id="36849"/>
    <lineage>
        <taxon>Bacteria</taxon>
        <taxon>Bacillati</taxon>
        <taxon>Bacillota</taxon>
        <taxon>Clostridia</taxon>
        <taxon>Eubacteriales</taxon>
        <taxon>Clostridiaceae</taxon>
        <taxon>Oxobacter</taxon>
    </lineage>
</organism>
<dbReference type="PANTHER" id="PTHR43736:SF1">
    <property type="entry name" value="DIHYDRONEOPTERIN TRIPHOSPHATE DIPHOSPHATASE"/>
    <property type="match status" value="1"/>
</dbReference>
<feature type="domain" description="Nudix hydrolase" evidence="2">
    <location>
        <begin position="2"/>
        <end position="144"/>
    </location>
</feature>
<name>A0A0P8W932_9CLOT</name>
<dbReference type="EMBL" id="LKET01000029">
    <property type="protein sequence ID" value="KPU44529.1"/>
    <property type="molecule type" value="Genomic_DNA"/>
</dbReference>
<dbReference type="RefSeq" id="WP_160317178.1">
    <property type="nucleotide sequence ID" value="NZ_LKET01000029.1"/>
</dbReference>
<dbReference type="Proteomes" id="UP000050326">
    <property type="component" value="Unassembled WGS sequence"/>
</dbReference>
<dbReference type="STRING" id="36849.OXPF_16120"/>
<dbReference type="GO" id="GO:0016779">
    <property type="term" value="F:nucleotidyltransferase activity"/>
    <property type="evidence" value="ECO:0007669"/>
    <property type="project" value="UniProtKB-KW"/>
</dbReference>
<gene>
    <name evidence="3" type="ORF">OXPF_16120</name>
</gene>
<accession>A0A0P8W932</accession>
<dbReference type="InterPro" id="IPR000086">
    <property type="entry name" value="NUDIX_hydrolase_dom"/>
</dbReference>
<dbReference type="Gene3D" id="3.90.79.10">
    <property type="entry name" value="Nucleoside Triphosphate Pyrophosphohydrolase"/>
    <property type="match status" value="1"/>
</dbReference>
<comment type="caution">
    <text evidence="3">The sequence shown here is derived from an EMBL/GenBank/DDBJ whole genome shotgun (WGS) entry which is preliminary data.</text>
</comment>
<dbReference type="Pfam" id="PF00293">
    <property type="entry name" value="NUDIX"/>
    <property type="match status" value="1"/>
</dbReference>
<evidence type="ECO:0000313" key="4">
    <source>
        <dbReference type="Proteomes" id="UP000050326"/>
    </source>
</evidence>
<dbReference type="SUPFAM" id="SSF55811">
    <property type="entry name" value="Nudix"/>
    <property type="match status" value="1"/>
</dbReference>
<keyword evidence="4" id="KW-1185">Reference proteome</keyword>
<sequence length="148" mass="16692">MESLISVCVLVFKNEDILFVRSNSQRGKLKLVLPGGNLMDNQTIEDCAIKEVKDSTGLDIKLESKLNGVIMRRNKKGNSLITFVLLAEALSPIKSNNAVFISHKVVSHYREISDFSKLVVEKVKASNLSSLDKHEFEDSDNKKYLLYF</sequence>
<protein>
    <submittedName>
        <fullName evidence="3">Bifunctional nicotinamide mononucleotide adenylyltransferase/ADP-ribose pyrophosphatase</fullName>
    </submittedName>
</protein>
<dbReference type="AlphaFoldDB" id="A0A0P8W932"/>
<keyword evidence="3" id="KW-0808">Transferase</keyword>
<dbReference type="InterPro" id="IPR015797">
    <property type="entry name" value="NUDIX_hydrolase-like_dom_sf"/>
</dbReference>
<dbReference type="OrthoDB" id="9786141at2"/>
<evidence type="ECO:0000256" key="1">
    <source>
        <dbReference type="ARBA" id="ARBA00005582"/>
    </source>
</evidence>
<reference evidence="3 4" key="1">
    <citation type="submission" date="2015-09" db="EMBL/GenBank/DDBJ databases">
        <title>Genome sequence of Oxobacter pfennigii DSM 3222.</title>
        <authorList>
            <person name="Poehlein A."/>
            <person name="Bengelsdorf F.R."/>
            <person name="Schiel-Bengelsdorf B."/>
            <person name="Duerre P."/>
            <person name="Daniel R."/>
        </authorList>
    </citation>
    <scope>NUCLEOTIDE SEQUENCE [LARGE SCALE GENOMIC DNA]</scope>
    <source>
        <strain evidence="3 4">DSM 3222</strain>
    </source>
</reference>
<proteinExistence type="inferred from homology"/>
<keyword evidence="3" id="KW-0548">Nucleotidyltransferase</keyword>
<evidence type="ECO:0000259" key="2">
    <source>
        <dbReference type="PROSITE" id="PS51462"/>
    </source>
</evidence>
<evidence type="ECO:0000313" key="3">
    <source>
        <dbReference type="EMBL" id="KPU44529.1"/>
    </source>
</evidence>